<accession>A0AAD6YML5</accession>
<reference evidence="1" key="1">
    <citation type="submission" date="2023-03" db="EMBL/GenBank/DDBJ databases">
        <title>Massive genome expansion in bonnet fungi (Mycena s.s.) driven by repeated elements and novel gene families across ecological guilds.</title>
        <authorList>
            <consortium name="Lawrence Berkeley National Laboratory"/>
            <person name="Harder C.B."/>
            <person name="Miyauchi S."/>
            <person name="Viragh M."/>
            <person name="Kuo A."/>
            <person name="Thoen E."/>
            <person name="Andreopoulos B."/>
            <person name="Lu D."/>
            <person name="Skrede I."/>
            <person name="Drula E."/>
            <person name="Henrissat B."/>
            <person name="Morin E."/>
            <person name="Kohler A."/>
            <person name="Barry K."/>
            <person name="LaButti K."/>
            <person name="Morin E."/>
            <person name="Salamov A."/>
            <person name="Lipzen A."/>
            <person name="Mereny Z."/>
            <person name="Hegedus B."/>
            <person name="Baldrian P."/>
            <person name="Stursova M."/>
            <person name="Weitz H."/>
            <person name="Taylor A."/>
            <person name="Grigoriev I.V."/>
            <person name="Nagy L.G."/>
            <person name="Martin F."/>
            <person name="Kauserud H."/>
        </authorList>
    </citation>
    <scope>NUCLEOTIDE SEQUENCE</scope>
    <source>
        <strain evidence="1">9144</strain>
    </source>
</reference>
<keyword evidence="2" id="KW-1185">Reference proteome</keyword>
<proteinExistence type="predicted"/>
<dbReference type="EMBL" id="JARJCW010000005">
    <property type="protein sequence ID" value="KAJ7224068.1"/>
    <property type="molecule type" value="Genomic_DNA"/>
</dbReference>
<organism evidence="1 2">
    <name type="scientific">Mycena pura</name>
    <dbReference type="NCBI Taxonomy" id="153505"/>
    <lineage>
        <taxon>Eukaryota</taxon>
        <taxon>Fungi</taxon>
        <taxon>Dikarya</taxon>
        <taxon>Basidiomycota</taxon>
        <taxon>Agaricomycotina</taxon>
        <taxon>Agaricomycetes</taxon>
        <taxon>Agaricomycetidae</taxon>
        <taxon>Agaricales</taxon>
        <taxon>Marasmiineae</taxon>
        <taxon>Mycenaceae</taxon>
        <taxon>Mycena</taxon>
    </lineage>
</organism>
<protein>
    <submittedName>
        <fullName evidence="1">Uncharacterized protein</fullName>
    </submittedName>
</protein>
<sequence length="242" mass="25826">MSEARMAAKLRLGSPEFVKCANLRPLRAVQICLFQDVGLEGGHVEEPQLLLSGLGGVKLAHGHGGGVAVDGAEAGGGEHGEGHVDMVVVQVVDTLVKCFGEGHAGRDQAGGWGEGVFVVRDGDEGFGVRRVVWKTRRVFDVLGMLQSSLRVPSGDVGVFPSFGGFGEVLESRDDSGGSIRGTPGSGKTTTCLQLFDYILHNAPNDRVSHIEWWSQAGHYEDSLIKSCHRGDLKDPQCLLDHD</sequence>
<dbReference type="AlphaFoldDB" id="A0AAD6YML5"/>
<evidence type="ECO:0000313" key="1">
    <source>
        <dbReference type="EMBL" id="KAJ7224068.1"/>
    </source>
</evidence>
<gene>
    <name evidence="1" type="ORF">GGX14DRAFT_386872</name>
</gene>
<dbReference type="Proteomes" id="UP001219525">
    <property type="component" value="Unassembled WGS sequence"/>
</dbReference>
<comment type="caution">
    <text evidence="1">The sequence shown here is derived from an EMBL/GenBank/DDBJ whole genome shotgun (WGS) entry which is preliminary data.</text>
</comment>
<name>A0AAD6YML5_9AGAR</name>
<evidence type="ECO:0000313" key="2">
    <source>
        <dbReference type="Proteomes" id="UP001219525"/>
    </source>
</evidence>